<sequence>MESRRAMERVTEQQIRRSMVNCSRGEASGMSLPKELDQLDWASWDFLGWRDAKAPLRGYIVGWRDGQPVGMALRAADSTMGRARSAMCSLCRSVHSADAVSLFTARRAGAAGRNGNTVGIYICADLACSAHMRVKKPGAPIQPDQGIDLAERSRALLARLDAFLDDVLRA</sequence>
<feature type="domain" description="Elongation factor G-binding protein C-terminal treble-clef zinc-finger" evidence="1">
    <location>
        <begin position="14"/>
        <end position="167"/>
    </location>
</feature>
<dbReference type="EMBL" id="FNPH01000005">
    <property type="protein sequence ID" value="SDZ11331.1"/>
    <property type="molecule type" value="Genomic_DNA"/>
</dbReference>
<accession>A0A1H3QDY1</accession>
<dbReference type="GO" id="GO:0008270">
    <property type="term" value="F:zinc ion binding"/>
    <property type="evidence" value="ECO:0007669"/>
    <property type="project" value="UniProtKB-KW"/>
</dbReference>
<protein>
    <submittedName>
        <fullName evidence="2">FBP C-terminal treble-clef zinc-finger</fullName>
    </submittedName>
</protein>
<keyword evidence="2" id="KW-0862">Zinc</keyword>
<name>A0A1H3QDY1_9ACTN</name>
<keyword evidence="2" id="KW-0479">Metal-binding</keyword>
<gene>
    <name evidence="2" type="ORF">SAMN05444365_105380</name>
</gene>
<dbReference type="Proteomes" id="UP000242415">
    <property type="component" value="Unassembled WGS sequence"/>
</dbReference>
<keyword evidence="2" id="KW-0863">Zinc-finger</keyword>
<dbReference type="Pfam" id="PF16571">
    <property type="entry name" value="FBP_C"/>
    <property type="match status" value="1"/>
</dbReference>
<evidence type="ECO:0000313" key="2">
    <source>
        <dbReference type="EMBL" id="SDZ11331.1"/>
    </source>
</evidence>
<reference evidence="3" key="1">
    <citation type="submission" date="2016-10" db="EMBL/GenBank/DDBJ databases">
        <authorList>
            <person name="Varghese N."/>
            <person name="Submissions S."/>
        </authorList>
    </citation>
    <scope>NUCLEOTIDE SEQUENCE [LARGE SCALE GENOMIC DNA]</scope>
    <source>
        <strain evidence="3">DSM 45245</strain>
    </source>
</reference>
<evidence type="ECO:0000259" key="1">
    <source>
        <dbReference type="Pfam" id="PF16571"/>
    </source>
</evidence>
<evidence type="ECO:0000313" key="3">
    <source>
        <dbReference type="Proteomes" id="UP000242415"/>
    </source>
</evidence>
<proteinExistence type="predicted"/>
<dbReference type="RefSeq" id="WP_245736697.1">
    <property type="nucleotide sequence ID" value="NZ_FNPH01000005.1"/>
</dbReference>
<dbReference type="AlphaFoldDB" id="A0A1H3QDY1"/>
<dbReference type="STRING" id="405436.SAMN05444365_105380"/>
<organism evidence="2 3">
    <name type="scientific">Micromonospora pattaloongensis</name>
    <dbReference type="NCBI Taxonomy" id="405436"/>
    <lineage>
        <taxon>Bacteria</taxon>
        <taxon>Bacillati</taxon>
        <taxon>Actinomycetota</taxon>
        <taxon>Actinomycetes</taxon>
        <taxon>Micromonosporales</taxon>
        <taxon>Micromonosporaceae</taxon>
        <taxon>Micromonospora</taxon>
    </lineage>
</organism>
<keyword evidence="3" id="KW-1185">Reference proteome</keyword>
<dbReference type="InterPro" id="IPR032330">
    <property type="entry name" value="EF-G-binding_C"/>
</dbReference>